<keyword evidence="2" id="KW-1185">Reference proteome</keyword>
<organism evidence="1 2">
    <name type="scientific">Jimgerdemannia flammicorona</name>
    <dbReference type="NCBI Taxonomy" id="994334"/>
    <lineage>
        <taxon>Eukaryota</taxon>
        <taxon>Fungi</taxon>
        <taxon>Fungi incertae sedis</taxon>
        <taxon>Mucoromycota</taxon>
        <taxon>Mucoromycotina</taxon>
        <taxon>Endogonomycetes</taxon>
        <taxon>Endogonales</taxon>
        <taxon>Endogonaceae</taxon>
        <taxon>Jimgerdemannia</taxon>
    </lineage>
</organism>
<dbReference type="EMBL" id="RBNI01012189">
    <property type="protein sequence ID" value="RUP42886.1"/>
    <property type="molecule type" value="Genomic_DNA"/>
</dbReference>
<proteinExistence type="predicted"/>
<dbReference type="Proteomes" id="UP000268093">
    <property type="component" value="Unassembled WGS sequence"/>
</dbReference>
<gene>
    <name evidence="1" type="ORF">BC936DRAFT_137940</name>
</gene>
<dbReference type="AlphaFoldDB" id="A0A433CWC5"/>
<comment type="caution">
    <text evidence="1">The sequence shown here is derived from an EMBL/GenBank/DDBJ whole genome shotgun (WGS) entry which is preliminary data.</text>
</comment>
<name>A0A433CWC5_9FUNG</name>
<reference evidence="1 2" key="1">
    <citation type="journal article" date="2018" name="New Phytol.">
        <title>Phylogenomics of Endogonaceae and evolution of mycorrhizas within Mucoromycota.</title>
        <authorList>
            <person name="Chang Y."/>
            <person name="Desiro A."/>
            <person name="Na H."/>
            <person name="Sandor L."/>
            <person name="Lipzen A."/>
            <person name="Clum A."/>
            <person name="Barry K."/>
            <person name="Grigoriev I.V."/>
            <person name="Martin F.M."/>
            <person name="Stajich J.E."/>
            <person name="Smith M.E."/>
            <person name="Bonito G."/>
            <person name="Spatafora J.W."/>
        </authorList>
    </citation>
    <scope>NUCLEOTIDE SEQUENCE [LARGE SCALE GENOMIC DNA]</scope>
    <source>
        <strain evidence="1 2">GMNB39</strain>
    </source>
</reference>
<evidence type="ECO:0000313" key="2">
    <source>
        <dbReference type="Proteomes" id="UP000268093"/>
    </source>
</evidence>
<protein>
    <submittedName>
        <fullName evidence="1">Uncharacterized protein</fullName>
    </submittedName>
</protein>
<evidence type="ECO:0000313" key="1">
    <source>
        <dbReference type="EMBL" id="RUP42886.1"/>
    </source>
</evidence>
<accession>A0A433CWC5</accession>
<sequence length="95" mass="10896">MQFCARSGLPTGYGMSTSYTTTSLGRRANPKAFRLRVYTIWKMHIFLELDDTIYCDDPQFCSFDVTRSFVFCLIRTPHPTAPKSYSRTRPLSAVV</sequence>